<evidence type="ECO:0000259" key="2">
    <source>
        <dbReference type="PROSITE" id="PS50164"/>
    </source>
</evidence>
<dbReference type="Proteomes" id="UP000296201">
    <property type="component" value="Chromosome"/>
</dbReference>
<name>A0A4P7NZD9_9GAMM</name>
<dbReference type="CDD" id="cd10456">
    <property type="entry name" value="GIY-YIG_UPF0213"/>
    <property type="match status" value="1"/>
</dbReference>
<accession>A0A4P7NZD9</accession>
<evidence type="ECO:0000313" key="4">
    <source>
        <dbReference type="Proteomes" id="UP000296201"/>
    </source>
</evidence>
<dbReference type="Pfam" id="PF01541">
    <property type="entry name" value="GIY-YIG"/>
    <property type="match status" value="1"/>
</dbReference>
<dbReference type="SMART" id="SM00465">
    <property type="entry name" value="GIYc"/>
    <property type="match status" value="1"/>
</dbReference>
<dbReference type="RefSeq" id="WP_135795774.1">
    <property type="nucleotide sequence ID" value="NZ_CP032096.1"/>
</dbReference>
<protein>
    <submittedName>
        <fullName evidence="3">GIY-YIG nuclease family protein</fullName>
    </submittedName>
</protein>
<reference evidence="3 4" key="1">
    <citation type="submission" date="2018-08" db="EMBL/GenBank/DDBJ databases">
        <title>Horizontal acquisition of hydrogen conversion ability and other habitat adaptations in Hydrogenovibrio crunogenus strains.</title>
        <authorList>
            <person name="Gonnella G."/>
            <person name="Adam N."/>
            <person name="Perner M."/>
        </authorList>
    </citation>
    <scope>NUCLEOTIDE SEQUENCE [LARGE SCALE GENOMIC DNA]</scope>
    <source>
        <strain evidence="3 4">SP-41</strain>
    </source>
</reference>
<dbReference type="SUPFAM" id="SSF82771">
    <property type="entry name" value="GIY-YIG endonuclease"/>
    <property type="match status" value="1"/>
</dbReference>
<proteinExistence type="inferred from homology"/>
<dbReference type="InterPro" id="IPR035901">
    <property type="entry name" value="GIY-YIG_endonuc_sf"/>
</dbReference>
<dbReference type="OrthoDB" id="9797095at2"/>
<organism evidence="3 4">
    <name type="scientific">Hydrogenovibrio crunogenus</name>
    <dbReference type="NCBI Taxonomy" id="39765"/>
    <lineage>
        <taxon>Bacteria</taxon>
        <taxon>Pseudomonadati</taxon>
        <taxon>Pseudomonadota</taxon>
        <taxon>Gammaproteobacteria</taxon>
        <taxon>Thiotrichales</taxon>
        <taxon>Piscirickettsiaceae</taxon>
        <taxon>Hydrogenovibrio</taxon>
    </lineage>
</organism>
<comment type="similarity">
    <text evidence="1">Belongs to the UPF0213 family.</text>
</comment>
<dbReference type="PROSITE" id="PS50164">
    <property type="entry name" value="GIY_YIG"/>
    <property type="match status" value="1"/>
</dbReference>
<dbReference type="PANTHER" id="PTHR34477:SF1">
    <property type="entry name" value="UPF0213 PROTEIN YHBQ"/>
    <property type="match status" value="1"/>
</dbReference>
<dbReference type="AlphaFoldDB" id="A0A4P7NZD9"/>
<feature type="domain" description="GIY-YIG" evidence="2">
    <location>
        <begin position="4"/>
        <end position="81"/>
    </location>
</feature>
<dbReference type="InterPro" id="IPR050190">
    <property type="entry name" value="UPF0213_domain"/>
</dbReference>
<sequence length="87" mass="10217">MAEKTWVVYLLKCRDNSLYCGVTNDLSRRLRQHNGEIKGGAKYTQARRPCELVYQEGCEDKSSAMKREYNLKQLSRIQKERLFERGA</sequence>
<dbReference type="Gene3D" id="3.40.1440.10">
    <property type="entry name" value="GIY-YIG endonuclease"/>
    <property type="match status" value="1"/>
</dbReference>
<keyword evidence="4" id="KW-1185">Reference proteome</keyword>
<gene>
    <name evidence="3" type="ORF">GHNINEIG_01168</name>
</gene>
<dbReference type="EMBL" id="CP032096">
    <property type="protein sequence ID" value="QBZ83127.1"/>
    <property type="molecule type" value="Genomic_DNA"/>
</dbReference>
<dbReference type="PANTHER" id="PTHR34477">
    <property type="entry name" value="UPF0213 PROTEIN YHBQ"/>
    <property type="match status" value="1"/>
</dbReference>
<evidence type="ECO:0000256" key="1">
    <source>
        <dbReference type="ARBA" id="ARBA00007435"/>
    </source>
</evidence>
<dbReference type="InterPro" id="IPR000305">
    <property type="entry name" value="GIY-YIG_endonuc"/>
</dbReference>
<evidence type="ECO:0000313" key="3">
    <source>
        <dbReference type="EMBL" id="QBZ83127.1"/>
    </source>
</evidence>